<proteinExistence type="predicted"/>
<dbReference type="InterPro" id="IPR036322">
    <property type="entry name" value="WD40_repeat_dom_sf"/>
</dbReference>
<feature type="repeat" description="WD" evidence="1">
    <location>
        <begin position="374"/>
        <end position="408"/>
    </location>
</feature>
<dbReference type="PANTHER" id="PTHR45982:SF1">
    <property type="entry name" value="REGULATOR OF CHROMOSOME CONDENSATION"/>
    <property type="match status" value="1"/>
</dbReference>
<organism evidence="2 3">
    <name type="scientific">Durusdinium trenchii</name>
    <dbReference type="NCBI Taxonomy" id="1381693"/>
    <lineage>
        <taxon>Eukaryota</taxon>
        <taxon>Sar</taxon>
        <taxon>Alveolata</taxon>
        <taxon>Dinophyceae</taxon>
        <taxon>Suessiales</taxon>
        <taxon>Symbiodiniaceae</taxon>
        <taxon>Durusdinium</taxon>
    </lineage>
</organism>
<keyword evidence="3" id="KW-1185">Reference proteome</keyword>
<dbReference type="SMART" id="SM00320">
    <property type="entry name" value="WD40"/>
    <property type="match status" value="6"/>
</dbReference>
<dbReference type="PROSITE" id="PS50082">
    <property type="entry name" value="WD_REPEATS_2"/>
    <property type="match status" value="1"/>
</dbReference>
<keyword evidence="1" id="KW-0853">WD repeat</keyword>
<dbReference type="Gene3D" id="2.130.10.10">
    <property type="entry name" value="YVTN repeat-like/Quinoprotein amine dehydrogenase"/>
    <property type="match status" value="2"/>
</dbReference>
<dbReference type="SUPFAM" id="SSF50978">
    <property type="entry name" value="WD40 repeat-like"/>
    <property type="match status" value="1"/>
</dbReference>
<dbReference type="InterPro" id="IPR015943">
    <property type="entry name" value="WD40/YVTN_repeat-like_dom_sf"/>
</dbReference>
<evidence type="ECO:0000313" key="2">
    <source>
        <dbReference type="EMBL" id="CAK9109678.1"/>
    </source>
</evidence>
<evidence type="ECO:0000313" key="3">
    <source>
        <dbReference type="Proteomes" id="UP001642484"/>
    </source>
</evidence>
<dbReference type="Proteomes" id="UP001642484">
    <property type="component" value="Unassembled WGS sequence"/>
</dbReference>
<dbReference type="InterPro" id="IPR001680">
    <property type="entry name" value="WD40_rpt"/>
</dbReference>
<name>A0ABP0SBE6_9DINO</name>
<dbReference type="InterPro" id="IPR009091">
    <property type="entry name" value="RCC1/BLIP-II"/>
</dbReference>
<sequence length="936" mass="102734">MSRERSRTPAQEAILVRVCSISGCCVLERHFDPLQSLEAVKSALREQELNLLQLRLFQDAKELKEDCCLQALCERGARLQLTLVKVTAALAVTAHYNGSLQLWDLDGRCLRTMGSSGPGEAKELQVTGLEVDWSTRRALTGDLYHEVRLWNLEEGRCVHRMPGHGDMIRGVAVDWSKDLAVTHDAAGVWICWDLQSGEQMYQRLAHQGGVHDVEADWERLRFVTMGGDAIKTWVKGQELWSHSLHGISSLEHLVDCGLEADWDTDRLAACWSMAVHLWNLATGQLLWVFRHHLDDISGFCVNWEKQQSASWGEDGLLLLWDLETGKLLEKMPHQQAITETTCHWEGSLRCLSSSESVLWLWQDEGAGHRVGHMLTGHRDHICKAEACWDQDRALSWSDDATLRLWDLRLALSVVYFLYLSVRWGCTPECDLGIVCLLSGEVLTTSIDAGVSIEDLRFEIQRQIGSAYVHLTSGDGVKLRGAIPLSEAGLKDGDQIYVVVPGHVRVKAHKFGMGFAAIKPDGSVQVWGFPHYCTLFTKTKEKLKDVQEVFCTETAFAFLLGDGKVIITGDDFGGGSFTCRDMNDIGRPDQMNLEEQLVDLVTIEANSAAFAALRADGKVIGWGNPRSGGGLYSDSLQSELVGIRKVFASKDAFAAIKEDGSVVCWGDPDGGGHITPKVKSQLQGVKHIVASVSAFAAIRQDGEVVTWGDPDAGGNSEIVQAKLRKVKRVYTSKFAFAAVREDGTVVTWGPAEHGGDSSSVESNLTGVHHIEASKSAFAAISVQANVDASKGVQVQLRSRVVTWGDPMHGGDSNAVSDRLIDVIEIRATKHAFAALRSDGQVVVWGHPVYGGDASAVQDQLVKVETLYSSQSSFAALRSDGRVVTWGHQDDMCDDPDLQKRLVDVEYVSASKLALAAVRKDGTIVTWGSPDHGGHLEE</sequence>
<evidence type="ECO:0000256" key="1">
    <source>
        <dbReference type="PROSITE-ProRule" id="PRU00221"/>
    </source>
</evidence>
<dbReference type="InterPro" id="IPR051553">
    <property type="entry name" value="Ran_GTPase-activating"/>
</dbReference>
<evidence type="ECO:0008006" key="4">
    <source>
        <dbReference type="Google" id="ProtNLM"/>
    </source>
</evidence>
<dbReference type="SUPFAM" id="SSF50985">
    <property type="entry name" value="RCC1/BLIP-II"/>
    <property type="match status" value="2"/>
</dbReference>
<accession>A0ABP0SBE6</accession>
<dbReference type="PANTHER" id="PTHR45982">
    <property type="entry name" value="REGULATOR OF CHROMOSOME CONDENSATION"/>
    <property type="match status" value="1"/>
</dbReference>
<dbReference type="EMBL" id="CAXAMN010027250">
    <property type="protein sequence ID" value="CAK9109678.1"/>
    <property type="molecule type" value="Genomic_DNA"/>
</dbReference>
<comment type="caution">
    <text evidence="2">The sequence shown here is derived from an EMBL/GenBank/DDBJ whole genome shotgun (WGS) entry which is preliminary data.</text>
</comment>
<reference evidence="2 3" key="1">
    <citation type="submission" date="2024-02" db="EMBL/GenBank/DDBJ databases">
        <authorList>
            <person name="Chen Y."/>
            <person name="Shah S."/>
            <person name="Dougan E. K."/>
            <person name="Thang M."/>
            <person name="Chan C."/>
        </authorList>
    </citation>
    <scope>NUCLEOTIDE SEQUENCE [LARGE SCALE GENOMIC DNA]</scope>
</reference>
<gene>
    <name evidence="2" type="ORF">CCMP2556_LOCUS51035</name>
</gene>
<dbReference type="Gene3D" id="2.130.10.30">
    <property type="entry name" value="Regulator of chromosome condensation 1/beta-lactamase-inhibitor protein II"/>
    <property type="match status" value="2"/>
</dbReference>
<protein>
    <recommendedName>
        <fullName evidence="4">E3 ubiquitin-protein ligase HERC2</fullName>
    </recommendedName>
</protein>